<dbReference type="RefSeq" id="WP_243489245.1">
    <property type="nucleotide sequence ID" value="NZ_CP063361.1"/>
</dbReference>
<gene>
    <name evidence="2" type="ORF">INH39_21555</name>
</gene>
<proteinExistence type="predicted"/>
<accession>A0ABY4A2Y7</accession>
<reference evidence="2 3" key="1">
    <citation type="submission" date="2020-10" db="EMBL/GenBank/DDBJ databases">
        <title>Genome analysis of Massilia species.</title>
        <authorList>
            <person name="Jung D.-H."/>
        </authorList>
    </citation>
    <scope>NUCLEOTIDE SEQUENCE [LARGE SCALE GENOMIC DNA]</scope>
    <source>
        <strain evidence="3">sipir</strain>
    </source>
</reference>
<name>A0ABY4A2Y7_9BURK</name>
<evidence type="ECO:0000313" key="2">
    <source>
        <dbReference type="EMBL" id="UOD28049.1"/>
    </source>
</evidence>
<dbReference type="Proteomes" id="UP000831532">
    <property type="component" value="Chromosome"/>
</dbReference>
<dbReference type="EMBL" id="CP063361">
    <property type="protein sequence ID" value="UOD28049.1"/>
    <property type="molecule type" value="Genomic_DNA"/>
</dbReference>
<sequence length="128" mass="14240">MTALLALFLYIMPGSDVGIRYPTLLAARADKPLDRGWLPAILPSSTTGIRIINNPDLNTSSGDVDFHPAEYRLIMARSGPYRPIAAPYDSAAKTVENMREDDDEVRILEDEESLWVFFAREPPDTATT</sequence>
<evidence type="ECO:0000313" key="3">
    <source>
        <dbReference type="Proteomes" id="UP000831532"/>
    </source>
</evidence>
<feature type="domain" description="YbbD head" evidence="1">
    <location>
        <begin position="20"/>
        <end position="62"/>
    </location>
</feature>
<organism evidence="2 3">
    <name type="scientific">Massilia violaceinigra</name>
    <dbReference type="NCBI Taxonomy" id="2045208"/>
    <lineage>
        <taxon>Bacteria</taxon>
        <taxon>Pseudomonadati</taxon>
        <taxon>Pseudomonadota</taxon>
        <taxon>Betaproteobacteria</taxon>
        <taxon>Burkholderiales</taxon>
        <taxon>Oxalobacteraceae</taxon>
        <taxon>Telluria group</taxon>
        <taxon>Massilia</taxon>
    </lineage>
</organism>
<protein>
    <recommendedName>
        <fullName evidence="1">YbbD head domain-containing protein</fullName>
    </recommendedName>
</protein>
<dbReference type="InterPro" id="IPR058827">
    <property type="entry name" value="YbbD_head"/>
</dbReference>
<evidence type="ECO:0000259" key="1">
    <source>
        <dbReference type="Pfam" id="PF26610"/>
    </source>
</evidence>
<dbReference type="Pfam" id="PF26610">
    <property type="entry name" value="YbbD_head"/>
    <property type="match status" value="1"/>
</dbReference>
<keyword evidence="3" id="KW-1185">Reference proteome</keyword>